<sequence length="470" mass="51673">MKAPSFLSVLVLLLVGVAHALSSSGSRLLVVTDDPTQKGKYSKFWADLEGRGFSITFESPKSDPALTQHGELNYDHLLILPTKLKALGPALTPQLILDFMKKEGNVLLALSSGTTTPTTLTSLLLELDIHLPLERDGLVVDHFNFDAQSAADKHDVLLLPRPGPLRQGAKNYFGGDGLLAVPRAIGQTLGNASPLLAPILPAPPTAYSYNPSEESEALEDPFATGKQLSLATAFQSRNSARFSVLGSAEMLEDAWFGATVKLGDAGKTKTANQEFAKALTGWTFKELGVLKVGHLQHFLRKGSDSLSANGTEVADSELNPKIYRIKNEATYTIELSEYSVDHWIPFVPATSDSVQLEFSMLSPYHRLSLAPVRSTSNSTIYATSFILPDQHGIFNFRVNYKRPFLNNVDEKNTVTVRHFAHDEWPRSFAISGAWVWIVGIWATVVGWLGFCGLWLWSAPRDEKRIVKKRN</sequence>
<evidence type="ECO:0000256" key="4">
    <source>
        <dbReference type="ARBA" id="ARBA00022692"/>
    </source>
</evidence>
<evidence type="ECO:0000256" key="2">
    <source>
        <dbReference type="ARBA" id="ARBA00004922"/>
    </source>
</evidence>
<dbReference type="PANTHER" id="PTHR10830">
    <property type="entry name" value="DOLICHYL-DIPHOSPHOOLIGOSACCHARIDE--PROTEIN GLYCOSYLTRANSFERASE 48 KDA SUBUNIT"/>
    <property type="match status" value="1"/>
</dbReference>
<comment type="caution">
    <text evidence="11">The sequence shown here is derived from an EMBL/GenBank/DDBJ whole genome shotgun (WGS) entry which is preliminary data.</text>
</comment>
<comment type="pathway">
    <text evidence="2 8">Protein modification; protein glycosylation.</text>
</comment>
<dbReference type="OrthoDB" id="29105at2759"/>
<evidence type="ECO:0000313" key="12">
    <source>
        <dbReference type="Proteomes" id="UP000327013"/>
    </source>
</evidence>
<proteinExistence type="inferred from homology"/>
<gene>
    <name evidence="11" type="ORF">FH972_026881</name>
</gene>
<feature type="chain" id="PRO_5024514099" description="Dolichyl-diphosphooligosaccharide--protein glycosyltransferase 48 kDa subunit" evidence="8">
    <location>
        <begin position="21"/>
        <end position="470"/>
    </location>
</feature>
<feature type="domain" description="OST48 N-terminal" evidence="9">
    <location>
        <begin position="27"/>
        <end position="283"/>
    </location>
</feature>
<evidence type="ECO:0000256" key="7">
    <source>
        <dbReference type="ARBA" id="ARBA00023136"/>
    </source>
</evidence>
<dbReference type="EMBL" id="VIBQ01000136">
    <property type="protein sequence ID" value="KAB8976003.1"/>
    <property type="molecule type" value="Genomic_DNA"/>
</dbReference>
<comment type="subunit">
    <text evidence="8">Component of the oligosaccharyltransferase (OST) complex.</text>
</comment>
<evidence type="ECO:0000256" key="1">
    <source>
        <dbReference type="ARBA" id="ARBA00004479"/>
    </source>
</evidence>
<feature type="signal peptide" evidence="8">
    <location>
        <begin position="1"/>
        <end position="20"/>
    </location>
</feature>
<comment type="subcellular location">
    <subcellularLocation>
        <location evidence="8">Endoplasmic reticulum membrane</location>
        <topology evidence="8">Single-pass type I membrane protein</topology>
    </subcellularLocation>
    <subcellularLocation>
        <location evidence="1">Membrane</location>
        <topology evidence="1">Single-pass type I membrane protein</topology>
    </subcellularLocation>
</comment>
<comment type="function">
    <text evidence="8">Subunit of the oligosaccharyl transferase (OST) complex that catalyzes the initial transfer of a defined glycan (Glc(3)Man(9)GlcNAc(2) in eukaryotes) from the lipid carrier dolichol-pyrophosphate to an asparagine residue within an Asn-X-Ser/Thr consensus motif in nascent polypeptide chains, the first step in protein N-glycosylation. N-glycosylation occurs cotranslationally and the complex associates with the Sec61 complex at the channel-forming translocon complex that mediates protein translocation across the endoplasmic reticulum (ER).</text>
</comment>
<protein>
    <recommendedName>
        <fullName evidence="8">Dolichyl-diphosphooligosaccharide--protein glycosyltransferase 48 kDa subunit</fullName>
        <shortName evidence="8">Oligosaccharyl transferase 48 kDa subunit</shortName>
    </recommendedName>
</protein>
<dbReference type="PANTHER" id="PTHR10830:SF0">
    <property type="entry name" value="DOLICHYL-DIPHOSPHOOLIGOSACCHARIDE--PROTEIN GLYCOSYLTRANSFERASE 48 KDA SUBUNIT"/>
    <property type="match status" value="1"/>
</dbReference>
<evidence type="ECO:0000256" key="8">
    <source>
        <dbReference type="RuleBase" id="RU361142"/>
    </source>
</evidence>
<evidence type="ECO:0000313" key="11">
    <source>
        <dbReference type="EMBL" id="KAB8976003.1"/>
    </source>
</evidence>
<evidence type="ECO:0000256" key="6">
    <source>
        <dbReference type="ARBA" id="ARBA00022989"/>
    </source>
</evidence>
<evidence type="ECO:0000259" key="9">
    <source>
        <dbReference type="Pfam" id="PF03345"/>
    </source>
</evidence>
<dbReference type="Pfam" id="PF03345">
    <property type="entry name" value="OST48_N"/>
    <property type="match status" value="1"/>
</dbReference>
<dbReference type="InterPro" id="IPR005013">
    <property type="entry name" value="DDOST_48_kDa_subunit"/>
</dbReference>
<dbReference type="GO" id="GO:0018279">
    <property type="term" value="P:protein N-linked glycosylation via asparagine"/>
    <property type="evidence" value="ECO:0007669"/>
    <property type="project" value="UniProtKB-UniRule"/>
</dbReference>
<keyword evidence="6 8" id="KW-1133">Transmembrane helix</keyword>
<feature type="domain" description="OST48 middle" evidence="10">
    <location>
        <begin position="316"/>
        <end position="457"/>
    </location>
</feature>
<keyword evidence="5 8" id="KW-0256">Endoplasmic reticulum</keyword>
<comment type="similarity">
    <text evidence="3 8">Belongs to the DDOST 48 kDa subunit family.</text>
</comment>
<dbReference type="GO" id="GO:0008250">
    <property type="term" value="C:oligosaccharyltransferase complex"/>
    <property type="evidence" value="ECO:0007669"/>
    <property type="project" value="TreeGrafter"/>
</dbReference>
<evidence type="ECO:0000256" key="3">
    <source>
        <dbReference type="ARBA" id="ARBA00008743"/>
    </source>
</evidence>
<accession>A0A5N6L5P7</accession>
<keyword evidence="12" id="KW-1185">Reference proteome</keyword>
<dbReference type="Pfam" id="PF23358">
    <property type="entry name" value="OST48_MD"/>
    <property type="match status" value="1"/>
</dbReference>
<keyword evidence="4 8" id="KW-0812">Transmembrane</keyword>
<dbReference type="InterPro" id="IPR055457">
    <property type="entry name" value="OST48_N"/>
</dbReference>
<dbReference type="AlphaFoldDB" id="A0A5N6L5P7"/>
<organism evidence="11 12">
    <name type="scientific">Carpinus fangiana</name>
    <dbReference type="NCBI Taxonomy" id="176857"/>
    <lineage>
        <taxon>Eukaryota</taxon>
        <taxon>Viridiplantae</taxon>
        <taxon>Streptophyta</taxon>
        <taxon>Embryophyta</taxon>
        <taxon>Tracheophyta</taxon>
        <taxon>Spermatophyta</taxon>
        <taxon>Magnoliopsida</taxon>
        <taxon>eudicotyledons</taxon>
        <taxon>Gunneridae</taxon>
        <taxon>Pentapetalae</taxon>
        <taxon>rosids</taxon>
        <taxon>fabids</taxon>
        <taxon>Fagales</taxon>
        <taxon>Betulaceae</taxon>
        <taxon>Carpinus</taxon>
    </lineage>
</organism>
<dbReference type="Proteomes" id="UP000327013">
    <property type="component" value="Unassembled WGS sequence"/>
</dbReference>
<name>A0A5N6L5P7_9ROSI</name>
<keyword evidence="7 8" id="KW-0472">Membrane</keyword>
<reference evidence="11 12" key="1">
    <citation type="submission" date="2019-06" db="EMBL/GenBank/DDBJ databases">
        <title>A chromosomal-level reference genome of Carpinus fangiana (Coryloideae, Betulaceae).</title>
        <authorList>
            <person name="Yang X."/>
            <person name="Wang Z."/>
            <person name="Zhang L."/>
            <person name="Hao G."/>
            <person name="Liu J."/>
            <person name="Yang Y."/>
        </authorList>
    </citation>
    <scope>NUCLEOTIDE SEQUENCE [LARGE SCALE GENOMIC DNA]</scope>
    <source>
        <strain evidence="11">Cfa_2016G</strain>
        <tissue evidence="11">Leaf</tissue>
    </source>
</reference>
<evidence type="ECO:0000256" key="5">
    <source>
        <dbReference type="ARBA" id="ARBA00022824"/>
    </source>
</evidence>
<evidence type="ECO:0000259" key="10">
    <source>
        <dbReference type="Pfam" id="PF23358"/>
    </source>
</evidence>
<dbReference type="UniPathway" id="UPA00378"/>
<keyword evidence="8" id="KW-0732">Signal</keyword>
<feature type="transmembrane region" description="Helical" evidence="8">
    <location>
        <begin position="433"/>
        <end position="456"/>
    </location>
</feature>
<dbReference type="InterPro" id="IPR055459">
    <property type="entry name" value="OST48_MD"/>
</dbReference>